<accession>A0A8H7DER9</accession>
<dbReference type="GO" id="GO:0004497">
    <property type="term" value="F:monooxygenase activity"/>
    <property type="evidence" value="ECO:0007669"/>
    <property type="project" value="UniProtKB-KW"/>
</dbReference>
<sequence>MAAPQETDPNSSFLPPALRAIANEVGELLKSRKETISVVETAAGGLISAALLSVPGASQYYLGGLTLYTLPSRIAFSHWTPDTVKGYSGPTPSIVAGLAEHARTTLKSTYAVSESGTAGPTGGNTRNRTPGYVALAVAGEGGTVTREVETGKAEREGNMVAFAIAVLELIRDVLKGDAKL</sequence>
<dbReference type="EMBL" id="JACAZI010000002">
    <property type="protein sequence ID" value="KAF7368846.1"/>
    <property type="molecule type" value="Genomic_DNA"/>
</dbReference>
<organism evidence="2 3">
    <name type="scientific">Mycena venus</name>
    <dbReference type="NCBI Taxonomy" id="2733690"/>
    <lineage>
        <taxon>Eukaryota</taxon>
        <taxon>Fungi</taxon>
        <taxon>Dikarya</taxon>
        <taxon>Basidiomycota</taxon>
        <taxon>Agaricomycotina</taxon>
        <taxon>Agaricomycetes</taxon>
        <taxon>Agaricomycetidae</taxon>
        <taxon>Agaricales</taxon>
        <taxon>Marasmiineae</taxon>
        <taxon>Mycenaceae</taxon>
        <taxon>Mycena</taxon>
    </lineage>
</organism>
<dbReference type="Proteomes" id="UP000620124">
    <property type="component" value="Unassembled WGS sequence"/>
</dbReference>
<comment type="caution">
    <text evidence="2">The sequence shown here is derived from an EMBL/GenBank/DDBJ whole genome shotgun (WGS) entry which is preliminary data.</text>
</comment>
<keyword evidence="3" id="KW-1185">Reference proteome</keyword>
<evidence type="ECO:0000259" key="1">
    <source>
        <dbReference type="Pfam" id="PF02464"/>
    </source>
</evidence>
<evidence type="ECO:0000313" key="2">
    <source>
        <dbReference type="EMBL" id="KAF7368846.1"/>
    </source>
</evidence>
<dbReference type="OrthoDB" id="2350783at2759"/>
<dbReference type="SUPFAM" id="SSF142433">
    <property type="entry name" value="CinA-like"/>
    <property type="match status" value="1"/>
</dbReference>
<dbReference type="InterPro" id="IPR008136">
    <property type="entry name" value="CinA_C"/>
</dbReference>
<reference evidence="2" key="1">
    <citation type="submission" date="2020-05" db="EMBL/GenBank/DDBJ databases">
        <title>Mycena genomes resolve the evolution of fungal bioluminescence.</title>
        <authorList>
            <person name="Tsai I.J."/>
        </authorList>
    </citation>
    <scope>NUCLEOTIDE SEQUENCE</scope>
    <source>
        <strain evidence="2">CCC161011</strain>
    </source>
</reference>
<keyword evidence="2" id="KW-0560">Oxidoreductase</keyword>
<dbReference type="Gene3D" id="3.90.950.20">
    <property type="entry name" value="CinA-like"/>
    <property type="match status" value="1"/>
</dbReference>
<dbReference type="AlphaFoldDB" id="A0A8H7DER9"/>
<keyword evidence="2" id="KW-0503">Monooxygenase</keyword>
<dbReference type="InterPro" id="IPR036653">
    <property type="entry name" value="CinA-like_C"/>
</dbReference>
<protein>
    <submittedName>
        <fullName evidence="2">Cytochrome P450 monooxygenase-like protein</fullName>
    </submittedName>
</protein>
<dbReference type="Pfam" id="PF02464">
    <property type="entry name" value="CinA"/>
    <property type="match status" value="1"/>
</dbReference>
<proteinExistence type="predicted"/>
<feature type="domain" description="CinA C-terminal" evidence="1">
    <location>
        <begin position="20"/>
        <end position="173"/>
    </location>
</feature>
<evidence type="ECO:0000313" key="3">
    <source>
        <dbReference type="Proteomes" id="UP000620124"/>
    </source>
</evidence>
<gene>
    <name evidence="2" type="ORF">MVEN_00210000</name>
</gene>
<name>A0A8H7DER9_9AGAR</name>